<evidence type="ECO:0000256" key="2">
    <source>
        <dbReference type="SAM" id="MobiDB-lite"/>
    </source>
</evidence>
<keyword evidence="1" id="KW-0175">Coiled coil</keyword>
<feature type="compositionally biased region" description="Basic and acidic residues" evidence="2">
    <location>
        <begin position="135"/>
        <end position="149"/>
    </location>
</feature>
<reference evidence="3 4" key="1">
    <citation type="submission" date="2021-06" db="EMBL/GenBank/DDBJ databases">
        <authorList>
            <person name="Palmer J.M."/>
        </authorList>
    </citation>
    <scope>NUCLEOTIDE SEQUENCE [LARGE SCALE GENOMIC DNA]</scope>
    <source>
        <strain evidence="3 4">AS_MEX2019</strain>
        <tissue evidence="3">Muscle</tissue>
    </source>
</reference>
<dbReference type="PANTHER" id="PTHR22367">
    <property type="entry name" value="COILED-COIL DOMAIN-CONTAINING PROTEIN 14"/>
    <property type="match status" value="1"/>
</dbReference>
<proteinExistence type="predicted"/>
<dbReference type="Pfam" id="PF15254">
    <property type="entry name" value="CCDC14"/>
    <property type="match status" value="1"/>
</dbReference>
<evidence type="ECO:0000313" key="3">
    <source>
        <dbReference type="EMBL" id="MEQ2312658.1"/>
    </source>
</evidence>
<feature type="region of interest" description="Disordered" evidence="2">
    <location>
        <begin position="126"/>
        <end position="183"/>
    </location>
</feature>
<feature type="compositionally biased region" description="Basic and acidic residues" evidence="2">
    <location>
        <begin position="157"/>
        <end position="174"/>
    </location>
</feature>
<accession>A0ABV1A281</accession>
<dbReference type="Proteomes" id="UP001469553">
    <property type="component" value="Unassembled WGS sequence"/>
</dbReference>
<sequence length="245" mass="27847">PSLQKELVIAQSRLQELQNDLTELRKALQDTQSQLRDTEAEKALMKTELVAARNRLLESEREKSELASVAQQQLKEMENLRRRQRHQDTQSSLSLTRQYFGLRDPAVASTDRIKAYLMSLSQVEPTHTETVQVTAERDKNTSERRDDGSSHNPIRPEQGDKPAETLTRHQDHHPNQSSSQDVLPCGRQLLNSTSHCDVESVWSSWSMKTESTFNTRDEAAFRDGLAALDASIASLQKTIQLDLKK</sequence>
<name>A0ABV1A281_9TELE</name>
<evidence type="ECO:0000313" key="4">
    <source>
        <dbReference type="Proteomes" id="UP001469553"/>
    </source>
</evidence>
<dbReference type="EMBL" id="JAHRIP010079774">
    <property type="protein sequence ID" value="MEQ2312658.1"/>
    <property type="molecule type" value="Genomic_DNA"/>
</dbReference>
<dbReference type="InterPro" id="IPR029343">
    <property type="entry name" value="CCDC14"/>
</dbReference>
<feature type="coiled-coil region" evidence="1">
    <location>
        <begin position="7"/>
        <end position="87"/>
    </location>
</feature>
<feature type="non-terminal residue" evidence="3">
    <location>
        <position position="1"/>
    </location>
</feature>
<keyword evidence="4" id="KW-1185">Reference proteome</keyword>
<evidence type="ECO:0000256" key="1">
    <source>
        <dbReference type="SAM" id="Coils"/>
    </source>
</evidence>
<gene>
    <name evidence="3" type="ORF">AMECASPLE_033445</name>
</gene>
<dbReference type="PANTHER" id="PTHR22367:SF2">
    <property type="entry name" value="COILED-COIL DOMAIN-CONTAINING PROTEIN 14"/>
    <property type="match status" value="1"/>
</dbReference>
<organism evidence="3 4">
    <name type="scientific">Ameca splendens</name>
    <dbReference type="NCBI Taxonomy" id="208324"/>
    <lineage>
        <taxon>Eukaryota</taxon>
        <taxon>Metazoa</taxon>
        <taxon>Chordata</taxon>
        <taxon>Craniata</taxon>
        <taxon>Vertebrata</taxon>
        <taxon>Euteleostomi</taxon>
        <taxon>Actinopterygii</taxon>
        <taxon>Neopterygii</taxon>
        <taxon>Teleostei</taxon>
        <taxon>Neoteleostei</taxon>
        <taxon>Acanthomorphata</taxon>
        <taxon>Ovalentaria</taxon>
        <taxon>Atherinomorphae</taxon>
        <taxon>Cyprinodontiformes</taxon>
        <taxon>Goodeidae</taxon>
        <taxon>Ameca</taxon>
    </lineage>
</organism>
<protein>
    <submittedName>
        <fullName evidence="3">Uncharacterized protein</fullName>
    </submittedName>
</protein>
<comment type="caution">
    <text evidence="3">The sequence shown here is derived from an EMBL/GenBank/DDBJ whole genome shotgun (WGS) entry which is preliminary data.</text>
</comment>